<evidence type="ECO:0000256" key="5">
    <source>
        <dbReference type="ARBA" id="ARBA00023136"/>
    </source>
</evidence>
<evidence type="ECO:0000256" key="1">
    <source>
        <dbReference type="ARBA" id="ARBA00004651"/>
    </source>
</evidence>
<dbReference type="EMBL" id="CP020330">
    <property type="protein sequence ID" value="AQZ52061.1"/>
    <property type="molecule type" value="Genomic_DNA"/>
</dbReference>
<protein>
    <submittedName>
        <fullName evidence="7">Cysteine/O-acetylserine efflux protein</fullName>
    </submittedName>
</protein>
<reference evidence="7 8" key="1">
    <citation type="submission" date="2017-03" db="EMBL/GenBank/DDBJ databases">
        <title>Foreign affairs: Plasmid Transfer between Roseobacters and Rhizobia.</title>
        <authorList>
            <person name="Bartling P."/>
            <person name="Bunk B."/>
            <person name="Overmann J."/>
            <person name="Brinkmann H."/>
            <person name="Petersen J."/>
        </authorList>
    </citation>
    <scope>NUCLEOTIDE SEQUENCE [LARGE SCALE GENOMIC DNA]</scope>
    <source>
        <strain evidence="7 8">MACL11</strain>
    </source>
</reference>
<evidence type="ECO:0000313" key="8">
    <source>
        <dbReference type="Proteomes" id="UP000191135"/>
    </source>
</evidence>
<dbReference type="PANTHER" id="PTHR30086">
    <property type="entry name" value="ARGININE EXPORTER PROTEIN ARGO"/>
    <property type="match status" value="1"/>
</dbReference>
<keyword evidence="3 6" id="KW-0812">Transmembrane</keyword>
<dbReference type="GO" id="GO:0033228">
    <property type="term" value="P:cysteine export across plasma membrane"/>
    <property type="evidence" value="ECO:0007669"/>
    <property type="project" value="TreeGrafter"/>
</dbReference>
<dbReference type="Pfam" id="PF01810">
    <property type="entry name" value="LysE"/>
    <property type="match status" value="1"/>
</dbReference>
<keyword evidence="4 6" id="KW-1133">Transmembrane helix</keyword>
<dbReference type="InterPro" id="IPR001123">
    <property type="entry name" value="LeuE-type"/>
</dbReference>
<keyword evidence="5 6" id="KW-0472">Membrane</keyword>
<keyword evidence="2" id="KW-1003">Cell membrane</keyword>
<dbReference type="eggNOG" id="COG1280">
    <property type="taxonomic scope" value="Bacteria"/>
</dbReference>
<dbReference type="GO" id="GO:0015171">
    <property type="term" value="F:amino acid transmembrane transporter activity"/>
    <property type="evidence" value="ECO:0007669"/>
    <property type="project" value="TreeGrafter"/>
</dbReference>
<dbReference type="AlphaFoldDB" id="A0A1U9Z2Z8"/>
<dbReference type="GO" id="GO:0005886">
    <property type="term" value="C:plasma membrane"/>
    <property type="evidence" value="ECO:0007669"/>
    <property type="project" value="UniProtKB-SubCell"/>
</dbReference>
<organism evidence="7 8">
    <name type="scientific">Martelella mediterranea DSM 17316</name>
    <dbReference type="NCBI Taxonomy" id="1122214"/>
    <lineage>
        <taxon>Bacteria</taxon>
        <taxon>Pseudomonadati</taxon>
        <taxon>Pseudomonadota</taxon>
        <taxon>Alphaproteobacteria</taxon>
        <taxon>Hyphomicrobiales</taxon>
        <taxon>Aurantimonadaceae</taxon>
        <taxon>Martelella</taxon>
    </lineage>
</organism>
<evidence type="ECO:0000256" key="3">
    <source>
        <dbReference type="ARBA" id="ARBA00022692"/>
    </source>
</evidence>
<evidence type="ECO:0000256" key="2">
    <source>
        <dbReference type="ARBA" id="ARBA00022475"/>
    </source>
</evidence>
<name>A0A1U9Z2Z8_9HYPH</name>
<dbReference type="KEGG" id="mmed:Mame_02736"/>
<gene>
    <name evidence="7" type="primary">eamB</name>
    <name evidence="7" type="ORF">Mame_02736</name>
</gene>
<sequence>MNHETLLALFGFAVAASFTPGPNNFMVFASTVNFGFYRTIPHMAGVVIGFMVLLASIGAGLGAVVAAFPKLLIVAKIAGGAYLVWIAWKIANTRQMDSGRTVSGRPLTFLQAAAFQWVNPKAWIMSLTAISVYTYPDRYAFSVALVSGMFGVVSVPSLSIWGGFGAGLRDWLSVGNRLRWFNIAMAILLVASLWPMLS</sequence>
<dbReference type="RefSeq" id="WP_018063051.1">
    <property type="nucleotide sequence ID" value="NZ_AQWH01000002.1"/>
</dbReference>
<comment type="subcellular location">
    <subcellularLocation>
        <location evidence="1">Cell membrane</location>
        <topology evidence="1">Multi-pass membrane protein</topology>
    </subcellularLocation>
</comment>
<dbReference type="Proteomes" id="UP000191135">
    <property type="component" value="Chromosome"/>
</dbReference>
<dbReference type="PANTHER" id="PTHR30086:SF20">
    <property type="entry name" value="ARGININE EXPORTER PROTEIN ARGO-RELATED"/>
    <property type="match status" value="1"/>
</dbReference>
<proteinExistence type="predicted"/>
<feature type="transmembrane region" description="Helical" evidence="6">
    <location>
        <begin position="39"/>
        <end position="64"/>
    </location>
</feature>
<feature type="transmembrane region" description="Helical" evidence="6">
    <location>
        <begin position="71"/>
        <end position="88"/>
    </location>
</feature>
<feature type="transmembrane region" description="Helical" evidence="6">
    <location>
        <begin position="180"/>
        <end position="197"/>
    </location>
</feature>
<dbReference type="OrthoDB" id="9812084at2"/>
<feature type="transmembrane region" description="Helical" evidence="6">
    <location>
        <begin position="139"/>
        <end position="168"/>
    </location>
</feature>
<accession>A0A1U9Z2Z8</accession>
<keyword evidence="8" id="KW-1185">Reference proteome</keyword>
<evidence type="ECO:0000256" key="4">
    <source>
        <dbReference type="ARBA" id="ARBA00022989"/>
    </source>
</evidence>
<evidence type="ECO:0000256" key="6">
    <source>
        <dbReference type="SAM" id="Phobius"/>
    </source>
</evidence>
<evidence type="ECO:0000313" key="7">
    <source>
        <dbReference type="EMBL" id="AQZ52061.1"/>
    </source>
</evidence>